<proteinExistence type="inferred from homology"/>
<dbReference type="PRINTS" id="PR00080">
    <property type="entry name" value="SDRFAMILY"/>
</dbReference>
<evidence type="ECO:0000256" key="3">
    <source>
        <dbReference type="SAM" id="MobiDB-lite"/>
    </source>
</evidence>
<dbReference type="Pfam" id="PF13561">
    <property type="entry name" value="adh_short_C2"/>
    <property type="match status" value="1"/>
</dbReference>
<sequence length="450" mass="46975">MAVNTGREVGRCCKECIEAEWTFKKKDEAAQELPTFDAVERDEATGPLDREGPQSAELRARAIVLARAGREDAYAKSALGLGWLNGNALKDHENYRFYQLYQPGAAGRALPAAPEGAGHAAVGAPAVPGEEGAHAQGDRGGAQAQRREECGARGAGRGLRGASHTAATALRFALIRVVLRAQTGGKSGERLQGRVGVVVGGNVGLGQLVAVKLAKEGAKLAIVGAKGADALNSAGTKSIEAQIKAVDGATPCKVFEGQLQSWSFVDATYAAVVKVFGRIDFVVNCVPAPKDSGVKPTAFVDVDAAAWDEAMGVSAKPVFLSCKRAVQQMLTQDNGPVRGRIVNISSLYGMVARKGHFTFGVAKASIVQLTRQIAAEYAASGIICNAVAPGFIDDSISRDDCLAPSSNNRIPAEEPGKAMDVANAVTFLVSDDARYVHGVNLLVDGGYMAS</sequence>
<accession>A0A9W6YBG8</accession>
<dbReference type="SUPFAM" id="SSF51735">
    <property type="entry name" value="NAD(P)-binding Rossmann-fold domains"/>
    <property type="match status" value="1"/>
</dbReference>
<dbReference type="OrthoDB" id="417891at2759"/>
<comment type="similarity">
    <text evidence="1">Belongs to the short-chain dehydrogenases/reductases (SDR) family.</text>
</comment>
<evidence type="ECO:0000313" key="4">
    <source>
        <dbReference type="EMBL" id="GMF62707.1"/>
    </source>
</evidence>
<evidence type="ECO:0000256" key="1">
    <source>
        <dbReference type="ARBA" id="ARBA00006484"/>
    </source>
</evidence>
<reference evidence="4" key="1">
    <citation type="submission" date="2023-04" db="EMBL/GenBank/DDBJ databases">
        <title>Phytophthora fragariaefolia NBRC 109709.</title>
        <authorList>
            <person name="Ichikawa N."/>
            <person name="Sato H."/>
            <person name="Tonouchi N."/>
        </authorList>
    </citation>
    <scope>NUCLEOTIDE SEQUENCE</scope>
    <source>
        <strain evidence="4">NBRC 109709</strain>
    </source>
</reference>
<dbReference type="InterPro" id="IPR002347">
    <property type="entry name" value="SDR_fam"/>
</dbReference>
<feature type="compositionally biased region" description="Low complexity" evidence="3">
    <location>
        <begin position="109"/>
        <end position="130"/>
    </location>
</feature>
<dbReference type="InterPro" id="IPR036291">
    <property type="entry name" value="NAD(P)-bd_dom_sf"/>
</dbReference>
<dbReference type="Gene3D" id="3.40.50.720">
    <property type="entry name" value="NAD(P)-binding Rossmann-like Domain"/>
    <property type="match status" value="1"/>
</dbReference>
<protein>
    <submittedName>
        <fullName evidence="4">Unnamed protein product</fullName>
    </submittedName>
</protein>
<feature type="region of interest" description="Disordered" evidence="3">
    <location>
        <begin position="109"/>
        <end position="159"/>
    </location>
</feature>
<organism evidence="4 5">
    <name type="scientific">Phytophthora fragariaefolia</name>
    <dbReference type="NCBI Taxonomy" id="1490495"/>
    <lineage>
        <taxon>Eukaryota</taxon>
        <taxon>Sar</taxon>
        <taxon>Stramenopiles</taxon>
        <taxon>Oomycota</taxon>
        <taxon>Peronosporomycetes</taxon>
        <taxon>Peronosporales</taxon>
        <taxon>Peronosporaceae</taxon>
        <taxon>Phytophthora</taxon>
    </lineage>
</organism>
<dbReference type="PANTHER" id="PTHR43477:SF1">
    <property type="entry name" value="DIHYDROANTICAPSIN 7-DEHYDROGENASE"/>
    <property type="match status" value="1"/>
</dbReference>
<comment type="caution">
    <text evidence="4">The sequence shown here is derived from an EMBL/GenBank/DDBJ whole genome shotgun (WGS) entry which is preliminary data.</text>
</comment>
<gene>
    <name evidence="4" type="ORF">Pfra01_002730400</name>
</gene>
<dbReference type="CDD" id="cd05233">
    <property type="entry name" value="SDR_c"/>
    <property type="match status" value="1"/>
</dbReference>
<dbReference type="AlphaFoldDB" id="A0A9W6YBG8"/>
<evidence type="ECO:0000313" key="5">
    <source>
        <dbReference type="Proteomes" id="UP001165121"/>
    </source>
</evidence>
<evidence type="ECO:0000256" key="2">
    <source>
        <dbReference type="ARBA" id="ARBA00023002"/>
    </source>
</evidence>
<dbReference type="EMBL" id="BSXT01006640">
    <property type="protein sequence ID" value="GMF62707.1"/>
    <property type="molecule type" value="Genomic_DNA"/>
</dbReference>
<dbReference type="GO" id="GO:0016491">
    <property type="term" value="F:oxidoreductase activity"/>
    <property type="evidence" value="ECO:0007669"/>
    <property type="project" value="UniProtKB-KW"/>
</dbReference>
<name>A0A9W6YBG8_9STRA</name>
<dbReference type="PRINTS" id="PR00081">
    <property type="entry name" value="GDHRDH"/>
</dbReference>
<dbReference type="PANTHER" id="PTHR43477">
    <property type="entry name" value="DIHYDROANTICAPSIN 7-DEHYDROGENASE"/>
    <property type="match status" value="1"/>
</dbReference>
<dbReference type="InterPro" id="IPR051122">
    <property type="entry name" value="SDR_DHRS6-like"/>
</dbReference>
<keyword evidence="2" id="KW-0560">Oxidoreductase</keyword>
<dbReference type="Proteomes" id="UP001165121">
    <property type="component" value="Unassembled WGS sequence"/>
</dbReference>
<keyword evidence="5" id="KW-1185">Reference proteome</keyword>